<dbReference type="STRING" id="443218.AS9A_1738"/>
<sequence>MGYLKELTIALLKSIPTVHGLPTTGWCASPLRWAYRHFHSDLTRLVLGNRCADAVGGVFELLDMSRFAATLVARHPVSPFGAGRYHPEAS</sequence>
<accession>F6EKQ1</accession>
<name>F6EKQ1_HOYSD</name>
<keyword evidence="2" id="KW-1185">Reference proteome</keyword>
<protein>
    <submittedName>
        <fullName evidence="1">Uncharacterized protein</fullName>
    </submittedName>
</protein>
<dbReference type="HOGENOM" id="CLU_2434412_0_0_11"/>
<organism evidence="1 2">
    <name type="scientific">Hoyosella subflava (strain DSM 45089 / JCM 17490 / NBRC 109087 / DQS3-9A1)</name>
    <name type="common">Amycolicicoccus subflavus</name>
    <dbReference type="NCBI Taxonomy" id="443218"/>
    <lineage>
        <taxon>Bacteria</taxon>
        <taxon>Bacillati</taxon>
        <taxon>Actinomycetota</taxon>
        <taxon>Actinomycetes</taxon>
        <taxon>Mycobacteriales</taxon>
        <taxon>Hoyosellaceae</taxon>
        <taxon>Hoyosella</taxon>
    </lineage>
</organism>
<reference evidence="1 2" key="1">
    <citation type="journal article" date="2011" name="J. Bacteriol.">
        <title>Complete genome sequence of Amycolicicoccus subflavus DQS3-9A1T, an actinomycete isolated from crude oil-polluted soil.</title>
        <authorList>
            <person name="Cai M."/>
            <person name="Chen W.M."/>
            <person name="Nie Y."/>
            <person name="Chi C.Q."/>
            <person name="Wang Y.N."/>
            <person name="Tang Y.Q."/>
            <person name="Li G.Y."/>
            <person name="Wu X.L."/>
        </authorList>
    </citation>
    <scope>NUCLEOTIDE SEQUENCE [LARGE SCALE GENOMIC DNA]</scope>
    <source>
        <strain evidence="2">DSM 45089 / DQS3-9A1</strain>
    </source>
</reference>
<evidence type="ECO:0000313" key="2">
    <source>
        <dbReference type="Proteomes" id="UP000009235"/>
    </source>
</evidence>
<dbReference type="AlphaFoldDB" id="F6EKQ1"/>
<proteinExistence type="predicted"/>
<dbReference type="KEGG" id="asd:AS9A_1738"/>
<dbReference type="Proteomes" id="UP000009235">
    <property type="component" value="Chromosome"/>
</dbReference>
<evidence type="ECO:0000313" key="1">
    <source>
        <dbReference type="EMBL" id="AEF40187.1"/>
    </source>
</evidence>
<dbReference type="EMBL" id="CP002786">
    <property type="protein sequence ID" value="AEF40187.1"/>
    <property type="molecule type" value="Genomic_DNA"/>
</dbReference>
<gene>
    <name evidence="1" type="ordered locus">AS9A_1738</name>
</gene>